<accession>A0ABR2JZV6</accession>
<gene>
    <name evidence="2" type="ORF">M9Y10_043509</name>
</gene>
<keyword evidence="3" id="KW-1185">Reference proteome</keyword>
<comment type="caution">
    <text evidence="2">The sequence shown here is derived from an EMBL/GenBank/DDBJ whole genome shotgun (WGS) entry which is preliminary data.</text>
</comment>
<evidence type="ECO:0000313" key="2">
    <source>
        <dbReference type="EMBL" id="KAK8884399.1"/>
    </source>
</evidence>
<feature type="chain" id="PRO_5047403925" description="Thioredoxin domain-containing protein" evidence="1">
    <location>
        <begin position="20"/>
        <end position="155"/>
    </location>
</feature>
<organism evidence="2 3">
    <name type="scientific">Tritrichomonas musculus</name>
    <dbReference type="NCBI Taxonomy" id="1915356"/>
    <lineage>
        <taxon>Eukaryota</taxon>
        <taxon>Metamonada</taxon>
        <taxon>Parabasalia</taxon>
        <taxon>Tritrichomonadida</taxon>
        <taxon>Tritrichomonadidae</taxon>
        <taxon>Tritrichomonas</taxon>
    </lineage>
</organism>
<feature type="signal peptide" evidence="1">
    <location>
        <begin position="1"/>
        <end position="19"/>
    </location>
</feature>
<sequence>MKILLVIFFSLCTARRKRKQQNNDPNDEPIETAPEFGKVWHPTPKKWGHYVGRQPHALVAFVKNDAPGAQLSAIMEQVLQMIDMSKLNLVVAEDWVIGQTIEEQGVTEFPSIRFYRSGMKKWSTIYEGYPSAKQIAKWANDQVRELDEWENTAEI</sequence>
<evidence type="ECO:0000256" key="1">
    <source>
        <dbReference type="SAM" id="SignalP"/>
    </source>
</evidence>
<evidence type="ECO:0008006" key="4">
    <source>
        <dbReference type="Google" id="ProtNLM"/>
    </source>
</evidence>
<name>A0ABR2JZV6_9EUKA</name>
<reference evidence="2 3" key="1">
    <citation type="submission" date="2024-04" db="EMBL/GenBank/DDBJ databases">
        <title>Tritrichomonas musculus Genome.</title>
        <authorList>
            <person name="Alves-Ferreira E."/>
            <person name="Grigg M."/>
            <person name="Lorenzi H."/>
            <person name="Galac M."/>
        </authorList>
    </citation>
    <scope>NUCLEOTIDE SEQUENCE [LARGE SCALE GENOMIC DNA]</scope>
    <source>
        <strain evidence="2 3">EAF2021</strain>
    </source>
</reference>
<evidence type="ECO:0000313" key="3">
    <source>
        <dbReference type="Proteomes" id="UP001470230"/>
    </source>
</evidence>
<dbReference type="SUPFAM" id="SSF52833">
    <property type="entry name" value="Thioredoxin-like"/>
    <property type="match status" value="1"/>
</dbReference>
<keyword evidence="1" id="KW-0732">Signal</keyword>
<dbReference type="EMBL" id="JAPFFF010000008">
    <property type="protein sequence ID" value="KAK8884399.1"/>
    <property type="molecule type" value="Genomic_DNA"/>
</dbReference>
<protein>
    <recommendedName>
        <fullName evidence="4">Thioredoxin domain-containing protein</fullName>
    </recommendedName>
</protein>
<dbReference type="InterPro" id="IPR036249">
    <property type="entry name" value="Thioredoxin-like_sf"/>
</dbReference>
<proteinExistence type="predicted"/>
<dbReference type="Gene3D" id="3.40.30.10">
    <property type="entry name" value="Glutaredoxin"/>
    <property type="match status" value="1"/>
</dbReference>
<dbReference type="Proteomes" id="UP001470230">
    <property type="component" value="Unassembled WGS sequence"/>
</dbReference>